<reference evidence="3" key="1">
    <citation type="journal article" date="2017" name="Nat. Commun.">
        <title>The asparagus genome sheds light on the origin and evolution of a young Y chromosome.</title>
        <authorList>
            <person name="Harkess A."/>
            <person name="Zhou J."/>
            <person name="Xu C."/>
            <person name="Bowers J.E."/>
            <person name="Van der Hulst R."/>
            <person name="Ayyampalayam S."/>
            <person name="Mercati F."/>
            <person name="Riccardi P."/>
            <person name="McKain M.R."/>
            <person name="Kakrana A."/>
            <person name="Tang H."/>
            <person name="Ray J."/>
            <person name="Groenendijk J."/>
            <person name="Arikit S."/>
            <person name="Mathioni S.M."/>
            <person name="Nakano M."/>
            <person name="Shan H."/>
            <person name="Telgmann-Rauber A."/>
            <person name="Kanno A."/>
            <person name="Yue Z."/>
            <person name="Chen H."/>
            <person name="Li W."/>
            <person name="Chen Y."/>
            <person name="Xu X."/>
            <person name="Zhang Y."/>
            <person name="Luo S."/>
            <person name="Chen H."/>
            <person name="Gao J."/>
            <person name="Mao Z."/>
            <person name="Pires J.C."/>
            <person name="Luo M."/>
            <person name="Kudrna D."/>
            <person name="Wing R.A."/>
            <person name="Meyers B.C."/>
            <person name="Yi K."/>
            <person name="Kong H."/>
            <person name="Lavrijsen P."/>
            <person name="Sunseri F."/>
            <person name="Falavigna A."/>
            <person name="Ye Y."/>
            <person name="Leebens-Mack J.H."/>
            <person name="Chen G."/>
        </authorList>
    </citation>
    <scope>NUCLEOTIDE SEQUENCE [LARGE SCALE GENOMIC DNA]</scope>
    <source>
        <strain evidence="3">cv. DH0086</strain>
    </source>
</reference>
<gene>
    <name evidence="2" type="ORF">A4U43_C07F6320</name>
</gene>
<keyword evidence="3" id="KW-1185">Reference proteome</keyword>
<dbReference type="Gramene" id="ONK62643">
    <property type="protein sequence ID" value="ONK62643"/>
    <property type="gene ID" value="A4U43_C07F6320"/>
</dbReference>
<organism evidence="2 3">
    <name type="scientific">Asparagus officinalis</name>
    <name type="common">Garden asparagus</name>
    <dbReference type="NCBI Taxonomy" id="4686"/>
    <lineage>
        <taxon>Eukaryota</taxon>
        <taxon>Viridiplantae</taxon>
        <taxon>Streptophyta</taxon>
        <taxon>Embryophyta</taxon>
        <taxon>Tracheophyta</taxon>
        <taxon>Spermatophyta</taxon>
        <taxon>Magnoliopsida</taxon>
        <taxon>Liliopsida</taxon>
        <taxon>Asparagales</taxon>
        <taxon>Asparagaceae</taxon>
        <taxon>Asparagoideae</taxon>
        <taxon>Asparagus</taxon>
    </lineage>
</organism>
<sequence>MGMCMMLRSQERDWTVMPLDILEQISDRLPLVDYVRFRGACKHWRSSPSARAELVNFSKDRPWAMFYGLQRDETRIPECYVYSKSHPHRCTIMLHDLEGATVVKSKHGWLLAHRGWSTETISDASSDFIDTIAKVITCNLIHDEDDQRDAAVKNTVCIYEFIITC</sequence>
<dbReference type="AlphaFoldDB" id="A0A5P1EA68"/>
<proteinExistence type="predicted"/>
<dbReference type="PANTHER" id="PTHR45463">
    <property type="entry name" value="OS09G0392200 PROTEIN"/>
    <property type="match status" value="1"/>
</dbReference>
<dbReference type="SUPFAM" id="SSF81383">
    <property type="entry name" value="F-box domain"/>
    <property type="match status" value="1"/>
</dbReference>
<dbReference type="PANTHER" id="PTHR45463:SF8">
    <property type="entry name" value="OS09G0392200 PROTEIN"/>
    <property type="match status" value="1"/>
</dbReference>
<evidence type="ECO:0000313" key="2">
    <source>
        <dbReference type="EMBL" id="ONK62643.1"/>
    </source>
</evidence>
<accession>A0A5P1EA68</accession>
<dbReference type="EMBL" id="CM007387">
    <property type="protein sequence ID" value="ONK62643.1"/>
    <property type="molecule type" value="Genomic_DNA"/>
</dbReference>
<dbReference type="SMART" id="SM00256">
    <property type="entry name" value="FBOX"/>
    <property type="match status" value="1"/>
</dbReference>
<dbReference type="Gene3D" id="1.20.1280.50">
    <property type="match status" value="1"/>
</dbReference>
<evidence type="ECO:0000259" key="1">
    <source>
        <dbReference type="SMART" id="SM00256"/>
    </source>
</evidence>
<dbReference type="Pfam" id="PF00646">
    <property type="entry name" value="F-box"/>
    <property type="match status" value="1"/>
</dbReference>
<evidence type="ECO:0000313" key="3">
    <source>
        <dbReference type="Proteomes" id="UP000243459"/>
    </source>
</evidence>
<protein>
    <recommendedName>
        <fullName evidence="1">F-box domain-containing protein</fullName>
    </recommendedName>
</protein>
<name>A0A5P1EA68_ASPOF</name>
<dbReference type="InterPro" id="IPR001810">
    <property type="entry name" value="F-box_dom"/>
</dbReference>
<feature type="domain" description="F-box" evidence="1">
    <location>
        <begin position="17"/>
        <end position="57"/>
    </location>
</feature>
<dbReference type="Proteomes" id="UP000243459">
    <property type="component" value="Chromosome 7"/>
</dbReference>
<dbReference type="InterPro" id="IPR036047">
    <property type="entry name" value="F-box-like_dom_sf"/>
</dbReference>